<evidence type="ECO:0000256" key="4">
    <source>
        <dbReference type="ARBA" id="ARBA00023295"/>
    </source>
</evidence>
<evidence type="ECO:0000256" key="3">
    <source>
        <dbReference type="ARBA" id="ARBA00022801"/>
    </source>
</evidence>
<gene>
    <name evidence="10" type="ORF">IV417_15575</name>
</gene>
<comment type="similarity">
    <text evidence="1">Belongs to the glycosyl hydrolase 16 family.</text>
</comment>
<feature type="active site" description="Nucleophile" evidence="8">
    <location>
        <position position="112"/>
    </location>
</feature>
<dbReference type="AlphaFoldDB" id="A0AAP2CR62"/>
<dbReference type="InterPro" id="IPR000757">
    <property type="entry name" value="Beta-glucanase-like"/>
</dbReference>
<dbReference type="Pfam" id="PF00722">
    <property type="entry name" value="Glyco_hydro_16"/>
    <property type="match status" value="1"/>
</dbReference>
<evidence type="ECO:0000256" key="7">
    <source>
        <dbReference type="ARBA" id="ARBA00031665"/>
    </source>
</evidence>
<keyword evidence="4" id="KW-0326">Glycosidase</keyword>
<dbReference type="PRINTS" id="PR00737">
    <property type="entry name" value="GLHYDRLASE16"/>
</dbReference>
<evidence type="ECO:0000256" key="6">
    <source>
        <dbReference type="ARBA" id="ARBA00029771"/>
    </source>
</evidence>
<dbReference type="InterPro" id="IPR013320">
    <property type="entry name" value="ConA-like_dom_sf"/>
</dbReference>
<comment type="caution">
    <text evidence="10">The sequence shown here is derived from an EMBL/GenBank/DDBJ whole genome shotgun (WGS) entry which is preliminary data.</text>
</comment>
<dbReference type="InterPro" id="IPR044791">
    <property type="entry name" value="Beta-glucanase/XTH"/>
</dbReference>
<dbReference type="PROSITE" id="PS51762">
    <property type="entry name" value="GH16_2"/>
    <property type="match status" value="1"/>
</dbReference>
<evidence type="ECO:0000256" key="1">
    <source>
        <dbReference type="ARBA" id="ARBA00006865"/>
    </source>
</evidence>
<evidence type="ECO:0000313" key="10">
    <source>
        <dbReference type="EMBL" id="MBT0958809.1"/>
    </source>
</evidence>
<evidence type="ECO:0000256" key="2">
    <source>
        <dbReference type="ARBA" id="ARBA00014569"/>
    </source>
</evidence>
<dbReference type="InterPro" id="IPR008263">
    <property type="entry name" value="GH16_AS"/>
</dbReference>
<evidence type="ECO:0000259" key="9">
    <source>
        <dbReference type="PROSITE" id="PS51762"/>
    </source>
</evidence>
<dbReference type="Gene3D" id="2.60.120.200">
    <property type="match status" value="1"/>
</dbReference>
<dbReference type="EMBL" id="JADQAZ010000003">
    <property type="protein sequence ID" value="MBT0958809.1"/>
    <property type="molecule type" value="Genomic_DNA"/>
</dbReference>
<feature type="active site" description="Proton donor" evidence="8">
    <location>
        <position position="116"/>
    </location>
</feature>
<reference evidence="10 11" key="1">
    <citation type="journal article" date="2021" name="Arch. Microbiol.">
        <title>Harenicola maris gen. nov., sp. nov. isolated from the Sea of Japan shallow sediments.</title>
        <authorList>
            <person name="Romanenko L.A."/>
            <person name="Kurilenko V.V."/>
            <person name="Chernysheva N.Y."/>
            <person name="Tekutyeva L.A."/>
            <person name="Velansky P.V."/>
            <person name="Svetashev V.I."/>
            <person name="Isaeva M.P."/>
        </authorList>
    </citation>
    <scope>NUCLEOTIDE SEQUENCE [LARGE SCALE GENOMIC DNA]</scope>
    <source>
        <strain evidence="10 11">KMM 3653</strain>
    </source>
</reference>
<dbReference type="SUPFAM" id="SSF49899">
    <property type="entry name" value="Concanavalin A-like lectins/glucanases"/>
    <property type="match status" value="1"/>
</dbReference>
<keyword evidence="3" id="KW-0378">Hydrolase</keyword>
<evidence type="ECO:0000256" key="5">
    <source>
        <dbReference type="ARBA" id="ARBA00029722"/>
    </source>
</evidence>
<keyword evidence="11" id="KW-1185">Reference proteome</keyword>
<feature type="domain" description="GH16" evidence="9">
    <location>
        <begin position="24"/>
        <end position="227"/>
    </location>
</feature>
<sequence length="230" mass="25369">MLAALSLPAHSAGFTERFQSIDQSEWYVADYDFDHPYFDTDWRPAQASVNQGLRLALTPHAGKNGYIGASLRRHAPSHFGRYEARMRAAKGAGVVTGFFTYTGPHYGTRHDEIDIEFLGRDTTKLHAAWFVDGELTNHFIPLGFDAAEEAHDYAFEWAPDRLNWYVDGKLVFTHHAADGAIPQVPGMLFANIWAADPVIAAWSGETLPGTEAEALVEYIRFIPAAAAGGS</sequence>
<evidence type="ECO:0000313" key="11">
    <source>
        <dbReference type="Proteomes" id="UP001315686"/>
    </source>
</evidence>
<organism evidence="10 11">
    <name type="scientific">Harenicola maris</name>
    <dbReference type="NCBI Taxonomy" id="2841044"/>
    <lineage>
        <taxon>Bacteria</taxon>
        <taxon>Pseudomonadati</taxon>
        <taxon>Pseudomonadota</taxon>
        <taxon>Alphaproteobacteria</taxon>
        <taxon>Rhodobacterales</taxon>
        <taxon>Paracoccaceae</taxon>
        <taxon>Harenicola</taxon>
    </lineage>
</organism>
<dbReference type="PROSITE" id="PS01034">
    <property type="entry name" value="GH16_1"/>
    <property type="match status" value="1"/>
</dbReference>
<dbReference type="RefSeq" id="WP_327795027.1">
    <property type="nucleotide sequence ID" value="NZ_JADQAZ010000003.1"/>
</dbReference>
<accession>A0AAP2CR62</accession>
<dbReference type="GO" id="GO:0005975">
    <property type="term" value="P:carbohydrate metabolic process"/>
    <property type="evidence" value="ECO:0007669"/>
    <property type="project" value="InterPro"/>
</dbReference>
<dbReference type="PANTHER" id="PTHR31062">
    <property type="entry name" value="XYLOGLUCAN ENDOTRANSGLUCOSYLASE/HYDROLASE PROTEIN 8-RELATED"/>
    <property type="match status" value="1"/>
</dbReference>
<evidence type="ECO:0000256" key="8">
    <source>
        <dbReference type="PIRSR" id="PIRSR608264-1"/>
    </source>
</evidence>
<dbReference type="Proteomes" id="UP001315686">
    <property type="component" value="Unassembled WGS sequence"/>
</dbReference>
<name>A0AAP2CR62_9RHOB</name>
<dbReference type="GO" id="GO:0004553">
    <property type="term" value="F:hydrolase activity, hydrolyzing O-glycosyl compounds"/>
    <property type="evidence" value="ECO:0007669"/>
    <property type="project" value="InterPro"/>
</dbReference>
<proteinExistence type="inferred from homology"/>
<dbReference type="InterPro" id="IPR008264">
    <property type="entry name" value="Beta_glucanase"/>
</dbReference>
<protein>
    <recommendedName>
        <fullName evidence="2">Beta-glucanase</fullName>
    </recommendedName>
    <alternativeName>
        <fullName evidence="7">1,3-1,4-beta-D-glucan 4-glucanohydrolase</fullName>
    </alternativeName>
    <alternativeName>
        <fullName evidence="6">Endo-beta-1,3-1,4 glucanase</fullName>
    </alternativeName>
    <alternativeName>
        <fullName evidence="5">Lichenase</fullName>
    </alternativeName>
</protein>